<reference evidence="1 2" key="2">
    <citation type="journal article" date="2022" name="Mol. Ecol. Resour.">
        <title>The genomes of chicory, endive, great burdock and yacon provide insights into Asteraceae paleo-polyploidization history and plant inulin production.</title>
        <authorList>
            <person name="Fan W."/>
            <person name="Wang S."/>
            <person name="Wang H."/>
            <person name="Wang A."/>
            <person name="Jiang F."/>
            <person name="Liu H."/>
            <person name="Zhao H."/>
            <person name="Xu D."/>
            <person name="Zhang Y."/>
        </authorList>
    </citation>
    <scope>NUCLEOTIDE SEQUENCE [LARGE SCALE GENOMIC DNA]</scope>
    <source>
        <strain evidence="2">cv. Punajuju</strain>
        <tissue evidence="1">Leaves</tissue>
    </source>
</reference>
<sequence>MHFLLSSHHKTGPGVVDLKCRYKSSSCCSCTNVSFCFLVLKSTKMTYGSKQVDLNIIEKRKSSCSIVAERKFSQRWTILPLESWTKNSGRQKKWEGSAIVDYTIKASERSRSNWKCQDKSMFWDLHVKSSPPVQPRQPINSDPTIIQNPLSFTANIHSVWPSGMTGSLPNSSYTARFVPRRPTQAINWSNERVMLSALNDVKTSKRVLNLSLIALVSLGKPY</sequence>
<organism evidence="1 2">
    <name type="scientific">Cichorium intybus</name>
    <name type="common">Chicory</name>
    <dbReference type="NCBI Taxonomy" id="13427"/>
    <lineage>
        <taxon>Eukaryota</taxon>
        <taxon>Viridiplantae</taxon>
        <taxon>Streptophyta</taxon>
        <taxon>Embryophyta</taxon>
        <taxon>Tracheophyta</taxon>
        <taxon>Spermatophyta</taxon>
        <taxon>Magnoliopsida</taxon>
        <taxon>eudicotyledons</taxon>
        <taxon>Gunneridae</taxon>
        <taxon>Pentapetalae</taxon>
        <taxon>asterids</taxon>
        <taxon>campanulids</taxon>
        <taxon>Asterales</taxon>
        <taxon>Asteraceae</taxon>
        <taxon>Cichorioideae</taxon>
        <taxon>Cichorieae</taxon>
        <taxon>Cichoriinae</taxon>
        <taxon>Cichorium</taxon>
    </lineage>
</organism>
<accession>A0ACB9G670</accession>
<comment type="caution">
    <text evidence="1">The sequence shown here is derived from an EMBL/GenBank/DDBJ whole genome shotgun (WGS) entry which is preliminary data.</text>
</comment>
<dbReference type="EMBL" id="CM042010">
    <property type="protein sequence ID" value="KAI3778905.1"/>
    <property type="molecule type" value="Genomic_DNA"/>
</dbReference>
<evidence type="ECO:0000313" key="1">
    <source>
        <dbReference type="EMBL" id="KAI3778905.1"/>
    </source>
</evidence>
<protein>
    <submittedName>
        <fullName evidence="1">Uncharacterized protein</fullName>
    </submittedName>
</protein>
<reference evidence="2" key="1">
    <citation type="journal article" date="2022" name="Mol. Ecol. Resour.">
        <title>The genomes of chicory, endive, great burdock and yacon provide insights into Asteraceae palaeo-polyploidization history and plant inulin production.</title>
        <authorList>
            <person name="Fan W."/>
            <person name="Wang S."/>
            <person name="Wang H."/>
            <person name="Wang A."/>
            <person name="Jiang F."/>
            <person name="Liu H."/>
            <person name="Zhao H."/>
            <person name="Xu D."/>
            <person name="Zhang Y."/>
        </authorList>
    </citation>
    <scope>NUCLEOTIDE SEQUENCE [LARGE SCALE GENOMIC DNA]</scope>
    <source>
        <strain evidence="2">cv. Punajuju</strain>
    </source>
</reference>
<dbReference type="Proteomes" id="UP001055811">
    <property type="component" value="Linkage Group LG02"/>
</dbReference>
<keyword evidence="2" id="KW-1185">Reference proteome</keyword>
<evidence type="ECO:0000313" key="2">
    <source>
        <dbReference type="Proteomes" id="UP001055811"/>
    </source>
</evidence>
<gene>
    <name evidence="1" type="ORF">L2E82_08294</name>
</gene>
<proteinExistence type="predicted"/>
<name>A0ACB9G670_CICIN</name>